<reference evidence="3 4" key="1">
    <citation type="submission" date="2017-09" db="EMBL/GenBank/DDBJ databases">
        <title>Predominant Lactobacillus spp. isolated from feces of mice subjected to short-term calorie restriction.</title>
        <authorList>
            <person name="Zhang C."/>
            <person name="Zhao L."/>
            <person name="Pan F."/>
        </authorList>
    </citation>
    <scope>NUCLEOTIDE SEQUENCE [LARGE SCALE GENOMIC DNA]</scope>
    <source>
        <strain evidence="2 3">CR141</strain>
        <strain evidence="1 4">CR147</strain>
    </source>
</reference>
<dbReference type="PANTHER" id="PTHR41317:SF1">
    <property type="entry name" value="PD-(D_E)XK NUCLEASE FAMILY TRANSPOSASE"/>
    <property type="match status" value="1"/>
</dbReference>
<dbReference type="PANTHER" id="PTHR41317">
    <property type="entry name" value="PD-(D_E)XK NUCLEASE FAMILY TRANSPOSASE"/>
    <property type="match status" value="1"/>
</dbReference>
<protein>
    <recommendedName>
        <fullName evidence="5">Rpn family recombination-promoting nuclease/putative transposase</fullName>
    </recommendedName>
</protein>
<name>A0AAD0PBB1_9LACO</name>
<dbReference type="InterPro" id="IPR010106">
    <property type="entry name" value="RpnA"/>
</dbReference>
<organism evidence="1 4">
    <name type="scientific">Ligilactobacillus murinus</name>
    <dbReference type="NCBI Taxonomy" id="1622"/>
    <lineage>
        <taxon>Bacteria</taxon>
        <taxon>Bacillati</taxon>
        <taxon>Bacillota</taxon>
        <taxon>Bacilli</taxon>
        <taxon>Lactobacillales</taxon>
        <taxon>Lactobacillaceae</taxon>
        <taxon>Ligilactobacillus</taxon>
    </lineage>
</organism>
<dbReference type="RefSeq" id="WP_112195347.1">
    <property type="nucleotide sequence ID" value="NZ_CP023565.1"/>
</dbReference>
<dbReference type="GeneID" id="48465993"/>
<accession>A0AAD0PBB1</accession>
<dbReference type="EMBL" id="CP023565">
    <property type="protein sequence ID" value="AWZ37868.1"/>
    <property type="molecule type" value="Genomic_DNA"/>
</dbReference>
<dbReference type="AlphaFoldDB" id="A0AAD0PBB1"/>
<dbReference type="EMBL" id="CP023566">
    <property type="protein sequence ID" value="AWZ41142.1"/>
    <property type="molecule type" value="Genomic_DNA"/>
</dbReference>
<evidence type="ECO:0000313" key="2">
    <source>
        <dbReference type="EMBL" id="AWZ41142.1"/>
    </source>
</evidence>
<proteinExistence type="predicted"/>
<dbReference type="NCBIfam" id="TIGR01784">
    <property type="entry name" value="T_den_put_tspse"/>
    <property type="match status" value="1"/>
</dbReference>
<evidence type="ECO:0000313" key="3">
    <source>
        <dbReference type="Proteomes" id="UP000250143"/>
    </source>
</evidence>
<evidence type="ECO:0000313" key="4">
    <source>
        <dbReference type="Proteomes" id="UP000250153"/>
    </source>
</evidence>
<gene>
    <name evidence="2" type="ORF">CPQ89_08965</name>
    <name evidence="1" type="ORF">CPS94_02500</name>
</gene>
<dbReference type="Pfam" id="PF12784">
    <property type="entry name" value="PDDEXK_2"/>
    <property type="match status" value="1"/>
</dbReference>
<dbReference type="Proteomes" id="UP000250153">
    <property type="component" value="Chromosome"/>
</dbReference>
<sequence>MALSTKKELVRKWERASLKDSVVFSWIVSEHQDVCLQLLQLILPKLQIISVHDVKGEYTQKESTAFHGVRFDVYAEDEQGKMYDIEMQVIDKHDLGKRIAYYQSNLVRHALLAGQSYSDKVDTYVIFVCNFDYGGAKLPVYTTRVILSENGKLIDTGEHNIILNAKAPDLSGISQGLAAFLRYVDTSVATDSFTQKLDEYIAELKRDSEKRLGYMELEQEIVAREEYAKKKALEEEREKIVKNMLNEGYTKEQIIDLMPKLTGMTQNEVVALYDKLCVK</sequence>
<evidence type="ECO:0000313" key="1">
    <source>
        <dbReference type="EMBL" id="AWZ37868.1"/>
    </source>
</evidence>
<dbReference type="KEGG" id="lmur:CPS94_02500"/>
<keyword evidence="3" id="KW-1185">Reference proteome</keyword>
<evidence type="ECO:0008006" key="5">
    <source>
        <dbReference type="Google" id="ProtNLM"/>
    </source>
</evidence>
<dbReference type="Proteomes" id="UP000250143">
    <property type="component" value="Chromosome"/>
</dbReference>